<sequence length="78" mass="8120">MSTEEFKVSGEDLIGAVKKLIAEGNARRIIIKNEKGDSIIEFPLTLGAVGALVAPVLAAVGAVAALVTKCTIVVERKD</sequence>
<proteinExistence type="predicted"/>
<evidence type="ECO:0000313" key="3">
    <source>
        <dbReference type="EMBL" id="OGG57718.1"/>
    </source>
</evidence>
<evidence type="ECO:0000313" key="4">
    <source>
        <dbReference type="Proteomes" id="UP000176377"/>
    </source>
</evidence>
<name>A0A1F6D8G2_9BACT</name>
<dbReference type="EMBL" id="MFLA01000046">
    <property type="protein sequence ID" value="OGG57718.1"/>
    <property type="molecule type" value="Genomic_DNA"/>
</dbReference>
<comment type="caution">
    <text evidence="3">The sequence shown here is derived from an EMBL/GenBank/DDBJ whole genome shotgun (WGS) entry which is preliminary data.</text>
</comment>
<dbReference type="InterPro" id="IPR025642">
    <property type="entry name" value="DUF4342"/>
</dbReference>
<dbReference type="Proteomes" id="UP000176377">
    <property type="component" value="Unassembled WGS sequence"/>
</dbReference>
<evidence type="ECO:0000259" key="2">
    <source>
        <dbReference type="Pfam" id="PF14242"/>
    </source>
</evidence>
<evidence type="ECO:0000256" key="1">
    <source>
        <dbReference type="SAM" id="Phobius"/>
    </source>
</evidence>
<keyword evidence="1" id="KW-0472">Membrane</keyword>
<protein>
    <recommendedName>
        <fullName evidence="2">DUF4342 domain-containing protein</fullName>
    </recommendedName>
</protein>
<organism evidence="3 4">
    <name type="scientific">Candidatus Kaiserbacteria bacterium RIFCSPHIGHO2_01_FULL_56_24</name>
    <dbReference type="NCBI Taxonomy" id="1798487"/>
    <lineage>
        <taxon>Bacteria</taxon>
        <taxon>Candidatus Kaiseribacteriota</taxon>
    </lineage>
</organism>
<reference evidence="3 4" key="1">
    <citation type="journal article" date="2016" name="Nat. Commun.">
        <title>Thousands of microbial genomes shed light on interconnected biogeochemical processes in an aquifer system.</title>
        <authorList>
            <person name="Anantharaman K."/>
            <person name="Brown C.T."/>
            <person name="Hug L.A."/>
            <person name="Sharon I."/>
            <person name="Castelle C.J."/>
            <person name="Probst A.J."/>
            <person name="Thomas B.C."/>
            <person name="Singh A."/>
            <person name="Wilkins M.J."/>
            <person name="Karaoz U."/>
            <person name="Brodie E.L."/>
            <person name="Williams K.H."/>
            <person name="Hubbard S.S."/>
            <person name="Banfield J.F."/>
        </authorList>
    </citation>
    <scope>NUCLEOTIDE SEQUENCE [LARGE SCALE GENOMIC DNA]</scope>
</reference>
<feature type="domain" description="DUF4342" evidence="2">
    <location>
        <begin position="3"/>
        <end position="76"/>
    </location>
</feature>
<keyword evidence="1" id="KW-1133">Transmembrane helix</keyword>
<feature type="transmembrane region" description="Helical" evidence="1">
    <location>
        <begin position="44"/>
        <end position="67"/>
    </location>
</feature>
<dbReference type="AlphaFoldDB" id="A0A1F6D8G2"/>
<accession>A0A1F6D8G2</accession>
<gene>
    <name evidence="3" type="ORF">A2765_06520</name>
</gene>
<keyword evidence="1" id="KW-0812">Transmembrane</keyword>
<dbReference type="Pfam" id="PF14242">
    <property type="entry name" value="DUF4342"/>
    <property type="match status" value="1"/>
</dbReference>